<organism evidence="8 9">
    <name type="scientific">Pararge aegeria aegeria</name>
    <dbReference type="NCBI Taxonomy" id="348720"/>
    <lineage>
        <taxon>Eukaryota</taxon>
        <taxon>Metazoa</taxon>
        <taxon>Ecdysozoa</taxon>
        <taxon>Arthropoda</taxon>
        <taxon>Hexapoda</taxon>
        <taxon>Insecta</taxon>
        <taxon>Pterygota</taxon>
        <taxon>Neoptera</taxon>
        <taxon>Endopterygota</taxon>
        <taxon>Lepidoptera</taxon>
        <taxon>Glossata</taxon>
        <taxon>Ditrysia</taxon>
        <taxon>Papilionoidea</taxon>
        <taxon>Nymphalidae</taxon>
        <taxon>Satyrinae</taxon>
        <taxon>Satyrini</taxon>
        <taxon>Parargina</taxon>
        <taxon>Pararge</taxon>
    </lineage>
</organism>
<dbReference type="AlphaFoldDB" id="A0A8S4R1M8"/>
<sequence length="80" mass="9473">MEASKVDNNSSKTKAGNWFSRWFTRYLLATELYMVEPWEKVFIHVIFAIVFGLFWYFNYSIIVYVIAQIRQSPHSQGSLT</sequence>
<dbReference type="InterPro" id="IPR024512">
    <property type="entry name" value="Ser_palmitoyltrfase_ssu-like"/>
</dbReference>
<dbReference type="GO" id="GO:0006665">
    <property type="term" value="P:sphingolipid metabolic process"/>
    <property type="evidence" value="ECO:0007669"/>
    <property type="project" value="UniProtKB-KW"/>
</dbReference>
<evidence type="ECO:0000256" key="2">
    <source>
        <dbReference type="ARBA" id="ARBA00022692"/>
    </source>
</evidence>
<protein>
    <submittedName>
        <fullName evidence="8">Jg27934 protein</fullName>
    </submittedName>
</protein>
<evidence type="ECO:0000256" key="1">
    <source>
        <dbReference type="ARBA" id="ARBA00004477"/>
    </source>
</evidence>
<dbReference type="EMBL" id="CAKXAJ010024744">
    <property type="protein sequence ID" value="CAH2229722.1"/>
    <property type="molecule type" value="Genomic_DNA"/>
</dbReference>
<dbReference type="Proteomes" id="UP000838756">
    <property type="component" value="Unassembled WGS sequence"/>
</dbReference>
<proteinExistence type="predicted"/>
<evidence type="ECO:0000256" key="5">
    <source>
        <dbReference type="ARBA" id="ARBA00022989"/>
    </source>
</evidence>
<name>A0A8S4R1M8_9NEOP</name>
<reference evidence="8" key="1">
    <citation type="submission" date="2022-03" db="EMBL/GenBank/DDBJ databases">
        <authorList>
            <person name="Lindestad O."/>
        </authorList>
    </citation>
    <scope>NUCLEOTIDE SEQUENCE</scope>
</reference>
<keyword evidence="4" id="KW-0443">Lipid metabolism</keyword>
<keyword evidence="4" id="KW-0746">Sphingolipid metabolism</keyword>
<evidence type="ECO:0000313" key="8">
    <source>
        <dbReference type="EMBL" id="CAH2229722.1"/>
    </source>
</evidence>
<comment type="subcellular location">
    <subcellularLocation>
        <location evidence="1">Endoplasmic reticulum membrane</location>
        <topology evidence="1">Multi-pass membrane protein</topology>
    </subcellularLocation>
</comment>
<dbReference type="GO" id="GO:0005789">
    <property type="term" value="C:endoplasmic reticulum membrane"/>
    <property type="evidence" value="ECO:0007669"/>
    <property type="project" value="UniProtKB-SubCell"/>
</dbReference>
<keyword evidence="6 7" id="KW-0472">Membrane</keyword>
<evidence type="ECO:0000256" key="7">
    <source>
        <dbReference type="SAM" id="Phobius"/>
    </source>
</evidence>
<gene>
    <name evidence="8" type="primary">jg27934</name>
    <name evidence="8" type="ORF">PAEG_LOCUS9119</name>
</gene>
<evidence type="ECO:0000256" key="6">
    <source>
        <dbReference type="ARBA" id="ARBA00023136"/>
    </source>
</evidence>
<evidence type="ECO:0000256" key="4">
    <source>
        <dbReference type="ARBA" id="ARBA00022919"/>
    </source>
</evidence>
<keyword evidence="2 7" id="KW-0812">Transmembrane</keyword>
<evidence type="ECO:0000256" key="3">
    <source>
        <dbReference type="ARBA" id="ARBA00022824"/>
    </source>
</evidence>
<dbReference type="OrthoDB" id="202672at2759"/>
<evidence type="ECO:0000313" key="9">
    <source>
        <dbReference type="Proteomes" id="UP000838756"/>
    </source>
</evidence>
<keyword evidence="9" id="KW-1185">Reference proteome</keyword>
<keyword evidence="3" id="KW-0256">Endoplasmic reticulum</keyword>
<keyword evidence="5 7" id="KW-1133">Transmembrane helix</keyword>
<dbReference type="Pfam" id="PF11779">
    <property type="entry name" value="SPT_ssu-like"/>
    <property type="match status" value="1"/>
</dbReference>
<feature type="transmembrane region" description="Helical" evidence="7">
    <location>
        <begin position="41"/>
        <end position="67"/>
    </location>
</feature>
<comment type="caution">
    <text evidence="8">The sequence shown here is derived from an EMBL/GenBank/DDBJ whole genome shotgun (WGS) entry which is preliminary data.</text>
</comment>
<accession>A0A8S4R1M8</accession>